<evidence type="ECO:0000256" key="5">
    <source>
        <dbReference type="SAM" id="MobiDB-lite"/>
    </source>
</evidence>
<sequence length="220" mass="23920">MNVERLNESVNARSYDSPARRAQAERTRRQIADAARTLFVERGWSGTRVRDVAAAAGVSEPTVYAVYGNKAGLATALLDSLTAAVDLPRHMSELKAAEGNPARQIAALVGIDRDLFEHGADAITVIREAGRSNPDLAPVYAAGRQQGDEARRRVYGSWSAPVWRDGVGLEDALDTAAALLSVDVYLELTQARGWSPDRVQAWWSDTLVRLLLRDPRPGAS</sequence>
<dbReference type="Pfam" id="PF00440">
    <property type="entry name" value="TetR_N"/>
    <property type="match status" value="1"/>
</dbReference>
<accession>A0ABR8N9E6</accession>
<dbReference type="SUPFAM" id="SSF46689">
    <property type="entry name" value="Homeodomain-like"/>
    <property type="match status" value="1"/>
</dbReference>
<evidence type="ECO:0000256" key="3">
    <source>
        <dbReference type="ARBA" id="ARBA00023163"/>
    </source>
</evidence>
<keyword evidence="2 4" id="KW-0238">DNA-binding</keyword>
<protein>
    <submittedName>
        <fullName evidence="7">TetR/AcrR family transcriptional regulator</fullName>
    </submittedName>
</protein>
<evidence type="ECO:0000256" key="4">
    <source>
        <dbReference type="PROSITE-ProRule" id="PRU00335"/>
    </source>
</evidence>
<evidence type="ECO:0000259" key="6">
    <source>
        <dbReference type="PROSITE" id="PS50977"/>
    </source>
</evidence>
<keyword evidence="3" id="KW-0804">Transcription</keyword>
<dbReference type="PRINTS" id="PR00455">
    <property type="entry name" value="HTHTETR"/>
</dbReference>
<feature type="domain" description="HTH tetR-type" evidence="6">
    <location>
        <begin position="25"/>
        <end position="85"/>
    </location>
</feature>
<dbReference type="Gene3D" id="1.10.357.10">
    <property type="entry name" value="Tetracycline Repressor, domain 2"/>
    <property type="match status" value="1"/>
</dbReference>
<dbReference type="InterPro" id="IPR009057">
    <property type="entry name" value="Homeodomain-like_sf"/>
</dbReference>
<evidence type="ECO:0000256" key="2">
    <source>
        <dbReference type="ARBA" id="ARBA00023125"/>
    </source>
</evidence>
<dbReference type="InterPro" id="IPR001647">
    <property type="entry name" value="HTH_TetR"/>
</dbReference>
<evidence type="ECO:0000313" key="8">
    <source>
        <dbReference type="Proteomes" id="UP000618818"/>
    </source>
</evidence>
<evidence type="ECO:0000313" key="7">
    <source>
        <dbReference type="EMBL" id="MBD3924762.1"/>
    </source>
</evidence>
<gene>
    <name evidence="7" type="ORF">IEZ26_09050</name>
</gene>
<feature type="region of interest" description="Disordered" evidence="5">
    <location>
        <begin position="1"/>
        <end position="24"/>
    </location>
</feature>
<name>A0ABR8N9E6_9ACTN</name>
<dbReference type="Proteomes" id="UP000618818">
    <property type="component" value="Unassembled WGS sequence"/>
</dbReference>
<reference evidence="7 8" key="1">
    <citation type="submission" date="2020-09" db="EMBL/GenBank/DDBJ databases">
        <title>novel species in genus Nocardioides.</title>
        <authorList>
            <person name="Zhang G."/>
        </authorList>
    </citation>
    <scope>NUCLEOTIDE SEQUENCE [LARGE SCALE GENOMIC DNA]</scope>
    <source>
        <strain evidence="7 8">KCTC 39551</strain>
    </source>
</reference>
<comment type="caution">
    <text evidence="7">The sequence shown here is derived from an EMBL/GenBank/DDBJ whole genome shotgun (WGS) entry which is preliminary data.</text>
</comment>
<keyword evidence="8" id="KW-1185">Reference proteome</keyword>
<dbReference type="RefSeq" id="WP_191194495.1">
    <property type="nucleotide sequence ID" value="NZ_JACXYZ010000001.1"/>
</dbReference>
<evidence type="ECO:0000256" key="1">
    <source>
        <dbReference type="ARBA" id="ARBA00023015"/>
    </source>
</evidence>
<dbReference type="PANTHER" id="PTHR30055:SF234">
    <property type="entry name" value="HTH-TYPE TRANSCRIPTIONAL REGULATOR BETI"/>
    <property type="match status" value="1"/>
</dbReference>
<dbReference type="EMBL" id="JACXYZ010000001">
    <property type="protein sequence ID" value="MBD3924762.1"/>
    <property type="molecule type" value="Genomic_DNA"/>
</dbReference>
<dbReference type="PROSITE" id="PS50977">
    <property type="entry name" value="HTH_TETR_2"/>
    <property type="match status" value="1"/>
</dbReference>
<dbReference type="PANTHER" id="PTHR30055">
    <property type="entry name" value="HTH-TYPE TRANSCRIPTIONAL REGULATOR RUTR"/>
    <property type="match status" value="1"/>
</dbReference>
<keyword evidence="1" id="KW-0805">Transcription regulation</keyword>
<proteinExistence type="predicted"/>
<feature type="DNA-binding region" description="H-T-H motif" evidence="4">
    <location>
        <begin position="48"/>
        <end position="67"/>
    </location>
</feature>
<dbReference type="InterPro" id="IPR050109">
    <property type="entry name" value="HTH-type_TetR-like_transc_reg"/>
</dbReference>
<organism evidence="7 8">
    <name type="scientific">Nocardioides cavernae</name>
    <dbReference type="NCBI Taxonomy" id="1921566"/>
    <lineage>
        <taxon>Bacteria</taxon>
        <taxon>Bacillati</taxon>
        <taxon>Actinomycetota</taxon>
        <taxon>Actinomycetes</taxon>
        <taxon>Propionibacteriales</taxon>
        <taxon>Nocardioidaceae</taxon>
        <taxon>Nocardioides</taxon>
    </lineage>
</organism>